<dbReference type="PANTHER" id="PTHR12993">
    <property type="entry name" value="N-ACETYLGLUCOSAMINYL-PHOSPHATIDYLINOSITOL DE-N-ACETYLASE-RELATED"/>
    <property type="match status" value="1"/>
</dbReference>
<proteinExistence type="predicted"/>
<dbReference type="Gene3D" id="3.40.50.10320">
    <property type="entry name" value="LmbE-like"/>
    <property type="match status" value="1"/>
</dbReference>
<dbReference type="Proteomes" id="UP000184932">
    <property type="component" value="Unassembled WGS sequence"/>
</dbReference>
<name>A0A1N6FYV6_9RHOB</name>
<dbReference type="RefSeq" id="WP_074256140.1">
    <property type="nucleotide sequence ID" value="NZ_FSRL01000001.1"/>
</dbReference>
<dbReference type="OrthoDB" id="9790023at2"/>
<dbReference type="SUPFAM" id="SSF102588">
    <property type="entry name" value="LmbE-like"/>
    <property type="match status" value="1"/>
</dbReference>
<accession>A0A1N6FYV6</accession>
<dbReference type="EMBL" id="FSRL01000001">
    <property type="protein sequence ID" value="SIO00479.1"/>
    <property type="molecule type" value="Genomic_DNA"/>
</dbReference>
<dbReference type="GO" id="GO:0016811">
    <property type="term" value="F:hydrolase activity, acting on carbon-nitrogen (but not peptide) bonds, in linear amides"/>
    <property type="evidence" value="ECO:0007669"/>
    <property type="project" value="TreeGrafter"/>
</dbReference>
<reference evidence="2" key="1">
    <citation type="submission" date="2016-11" db="EMBL/GenBank/DDBJ databases">
        <authorList>
            <person name="Varghese N."/>
            <person name="Submissions S."/>
        </authorList>
    </citation>
    <scope>NUCLEOTIDE SEQUENCE [LARGE SCALE GENOMIC DNA]</scope>
    <source>
        <strain evidence="2">DSM 29440</strain>
    </source>
</reference>
<evidence type="ECO:0000313" key="1">
    <source>
        <dbReference type="EMBL" id="SIO00479.1"/>
    </source>
</evidence>
<sequence length="242" mass="25730">MSPAFTPVVSAAAAAPPIRLGELTGTGDVLMLAPHPDDETLAAGAALAATWRSGRRAHVAVVTDGSRSHPNSARYPAAALAALRRREVTRAVRLLSGNNARPIWLGYPDLAAPEDPAAFAAVAARLGRILPDVSAIWSTWWGDPHPDHQRTWALACYLAARQPGCRLYACPVWGRVQGPAAAARFSGLRRFRSAPLRALKARAVAAHASQMTPLIDDDPTGFTMAPELAAHFVDTDEIFIPA</sequence>
<dbReference type="AlphaFoldDB" id="A0A1N6FYV6"/>
<dbReference type="PANTHER" id="PTHR12993:SF29">
    <property type="entry name" value="BLR3841 PROTEIN"/>
    <property type="match status" value="1"/>
</dbReference>
<dbReference type="InterPro" id="IPR024078">
    <property type="entry name" value="LmbE-like_dom_sf"/>
</dbReference>
<evidence type="ECO:0000313" key="2">
    <source>
        <dbReference type="Proteomes" id="UP000184932"/>
    </source>
</evidence>
<protein>
    <submittedName>
        <fullName evidence="1">N-acetylglucosaminyl deacetylase, LmbE family</fullName>
    </submittedName>
</protein>
<organism evidence="1 2">
    <name type="scientific">Vannielia litorea</name>
    <dbReference type="NCBI Taxonomy" id="1217970"/>
    <lineage>
        <taxon>Bacteria</taxon>
        <taxon>Pseudomonadati</taxon>
        <taxon>Pseudomonadota</taxon>
        <taxon>Alphaproteobacteria</taxon>
        <taxon>Rhodobacterales</taxon>
        <taxon>Paracoccaceae</taxon>
        <taxon>Vannielia</taxon>
    </lineage>
</organism>
<dbReference type="STRING" id="1217970.SAMN05444002_2073"/>
<keyword evidence="2" id="KW-1185">Reference proteome</keyword>
<gene>
    <name evidence="1" type="ORF">SAMN05444002_2073</name>
</gene>
<dbReference type="Pfam" id="PF02585">
    <property type="entry name" value="PIG-L"/>
    <property type="match status" value="1"/>
</dbReference>
<dbReference type="InterPro" id="IPR003737">
    <property type="entry name" value="GlcNAc_PI_deacetylase-related"/>
</dbReference>